<evidence type="ECO:0000313" key="2">
    <source>
        <dbReference type="EMBL" id="KAF0033116.1"/>
    </source>
</evidence>
<evidence type="ECO:0000313" key="3">
    <source>
        <dbReference type="Proteomes" id="UP000438429"/>
    </source>
</evidence>
<sequence length="101" mass="11533">MLDVAGGQRSRTSRTTNRKMKLPASGSHFKGKKHRFRAKGCHLAEVVQPSYQNKSIRSIAFKIISLEKSRRKMTSHGRPLAFVRFRVTNDTTGAEKKKKNY</sequence>
<organism evidence="2 3">
    <name type="scientific">Scophthalmus maximus</name>
    <name type="common">Turbot</name>
    <name type="synonym">Psetta maxima</name>
    <dbReference type="NCBI Taxonomy" id="52904"/>
    <lineage>
        <taxon>Eukaryota</taxon>
        <taxon>Metazoa</taxon>
        <taxon>Chordata</taxon>
        <taxon>Craniata</taxon>
        <taxon>Vertebrata</taxon>
        <taxon>Euteleostomi</taxon>
        <taxon>Actinopterygii</taxon>
        <taxon>Neopterygii</taxon>
        <taxon>Teleostei</taxon>
        <taxon>Neoteleostei</taxon>
        <taxon>Acanthomorphata</taxon>
        <taxon>Carangaria</taxon>
        <taxon>Pleuronectiformes</taxon>
        <taxon>Pleuronectoidei</taxon>
        <taxon>Scophthalmidae</taxon>
        <taxon>Scophthalmus</taxon>
    </lineage>
</organism>
<accession>A0A6A4SD95</accession>
<feature type="region of interest" description="Disordered" evidence="1">
    <location>
        <begin position="1"/>
        <end position="35"/>
    </location>
</feature>
<reference evidence="2 3" key="1">
    <citation type="submission" date="2019-06" db="EMBL/GenBank/DDBJ databases">
        <title>Draft genomes of female and male turbot (Scophthalmus maximus).</title>
        <authorList>
            <person name="Xu H."/>
            <person name="Xu X.-W."/>
            <person name="Shao C."/>
            <person name="Chen S."/>
        </authorList>
    </citation>
    <scope>NUCLEOTIDE SEQUENCE [LARGE SCALE GENOMIC DNA]</scope>
    <source>
        <strain evidence="2">Ysfricsl-2016a</strain>
        <tissue evidence="2">Blood</tissue>
    </source>
</reference>
<dbReference type="Proteomes" id="UP000438429">
    <property type="component" value="Unassembled WGS sequence"/>
</dbReference>
<proteinExistence type="predicted"/>
<gene>
    <name evidence="2" type="ORF">F2P81_015406</name>
</gene>
<protein>
    <submittedName>
        <fullName evidence="2">Uncharacterized protein</fullName>
    </submittedName>
</protein>
<name>A0A6A4SD95_SCOMX</name>
<evidence type="ECO:0000256" key="1">
    <source>
        <dbReference type="SAM" id="MobiDB-lite"/>
    </source>
</evidence>
<comment type="caution">
    <text evidence="2">The sequence shown here is derived from an EMBL/GenBank/DDBJ whole genome shotgun (WGS) entry which is preliminary data.</text>
</comment>
<dbReference type="EMBL" id="VEVO01000013">
    <property type="protein sequence ID" value="KAF0033116.1"/>
    <property type="molecule type" value="Genomic_DNA"/>
</dbReference>
<dbReference type="AlphaFoldDB" id="A0A6A4SD95"/>